<reference evidence="2" key="1">
    <citation type="submission" date="2016-10" db="EMBL/GenBank/DDBJ databases">
        <authorList>
            <person name="Varghese N."/>
            <person name="Submissions S."/>
        </authorList>
    </citation>
    <scope>NUCLEOTIDE SEQUENCE [LARGE SCALE GENOMIC DNA]</scope>
    <source>
        <strain evidence="2">DSM 22619</strain>
    </source>
</reference>
<dbReference type="EMBL" id="FMZL01000003">
    <property type="protein sequence ID" value="SDC12302.1"/>
    <property type="molecule type" value="Genomic_DNA"/>
</dbReference>
<keyword evidence="2" id="KW-1185">Reference proteome</keyword>
<evidence type="ECO:0000313" key="2">
    <source>
        <dbReference type="Proteomes" id="UP000198528"/>
    </source>
</evidence>
<dbReference type="Proteomes" id="UP000198528">
    <property type="component" value="Unassembled WGS sequence"/>
</dbReference>
<name>A0A1G6J0F7_9ACTN</name>
<proteinExistence type="predicted"/>
<organism evidence="1 2">
    <name type="scientific">Parafannyhessea umbonata</name>
    <dbReference type="NCBI Taxonomy" id="604330"/>
    <lineage>
        <taxon>Bacteria</taxon>
        <taxon>Bacillati</taxon>
        <taxon>Actinomycetota</taxon>
        <taxon>Coriobacteriia</taxon>
        <taxon>Coriobacteriales</taxon>
        <taxon>Atopobiaceae</taxon>
        <taxon>Parafannyhessea</taxon>
    </lineage>
</organism>
<gene>
    <name evidence="1" type="ORF">SAMN04487824_103141</name>
</gene>
<accession>A0A1G6J0F7</accession>
<sequence length="221" mass="24035">MRADCYVEAATWLAGQKMSVRPLVETAEPLLGEFLAHSESGVLAENLVVVDSCYGALDCRSVFLSARAPREELVAAFGRCRYLAGDAEALKSIDELVGPRLERGYLENVALRVRTELSPEGVEGFCGQNSEELAGTLRKARNLAVRSVFLPLDSTGDLCAQVRDAFSLAKKLRSDLPCMLHSFCLEGVLEPLAKGDADLLNTVRMIASLNDTSLYAQFFVA</sequence>
<dbReference type="AlphaFoldDB" id="A0A1G6J0F7"/>
<evidence type="ECO:0000313" key="1">
    <source>
        <dbReference type="EMBL" id="SDC12302.1"/>
    </source>
</evidence>
<protein>
    <submittedName>
        <fullName evidence="1">Uncharacterized protein</fullName>
    </submittedName>
</protein>